<dbReference type="InterPro" id="IPR036736">
    <property type="entry name" value="ACP-like_sf"/>
</dbReference>
<gene>
    <name evidence="2" type="ORF">FF125_10335</name>
</gene>
<evidence type="ECO:0000259" key="1">
    <source>
        <dbReference type="PROSITE" id="PS50075"/>
    </source>
</evidence>
<dbReference type="EMBL" id="CP040749">
    <property type="protein sequence ID" value="QCX38811.1"/>
    <property type="molecule type" value="Genomic_DNA"/>
</dbReference>
<keyword evidence="3" id="KW-1185">Reference proteome</keyword>
<proteinExistence type="predicted"/>
<dbReference type="AlphaFoldDB" id="A0A5B7TU15"/>
<name>A0A5B7TU15_9FLAO</name>
<protein>
    <submittedName>
        <fullName evidence="2">Acyl carrier protein</fullName>
    </submittedName>
</protein>
<evidence type="ECO:0000313" key="2">
    <source>
        <dbReference type="EMBL" id="QCX38811.1"/>
    </source>
</evidence>
<accession>A0A5B7TU15</accession>
<dbReference type="Proteomes" id="UP000306229">
    <property type="component" value="Chromosome"/>
</dbReference>
<dbReference type="Pfam" id="PF00550">
    <property type="entry name" value="PP-binding"/>
    <property type="match status" value="1"/>
</dbReference>
<dbReference type="Gene3D" id="1.10.1200.10">
    <property type="entry name" value="ACP-like"/>
    <property type="match status" value="1"/>
</dbReference>
<dbReference type="InterPro" id="IPR009081">
    <property type="entry name" value="PP-bd_ACP"/>
</dbReference>
<dbReference type="RefSeq" id="WP_138949695.1">
    <property type="nucleotide sequence ID" value="NZ_CP040749.1"/>
</dbReference>
<reference evidence="2 3" key="1">
    <citation type="submission" date="2019-05" db="EMBL/GenBank/DDBJ databases">
        <title>Algicella ahnfeltiae gen. nov., sp. nov., a novel marine bacterium of the family Flavobacteriaceae isolated from a red alga.</title>
        <authorList>
            <person name="Nedashkovskaya O.I."/>
            <person name="Kukhlevskiy A.D."/>
            <person name="Kim S.-G."/>
            <person name="Zhukova N.V."/>
            <person name="Mikhailov V.V."/>
        </authorList>
    </citation>
    <scope>NUCLEOTIDE SEQUENCE [LARGE SCALE GENOMIC DNA]</scope>
    <source>
        <strain evidence="2 3">10Alg115</strain>
    </source>
</reference>
<dbReference type="SUPFAM" id="SSF47336">
    <property type="entry name" value="ACP-like"/>
    <property type="match status" value="1"/>
</dbReference>
<dbReference type="OrthoDB" id="5348029at2"/>
<sequence length="84" mass="9612">MSTIINRDSLLELLSTRLQLLEIEKGDVDTEQSLFEQGILDSLSFLEFAVEIEGKYDIELDFSELEPTEFNSIEKLSKIIENAN</sequence>
<feature type="domain" description="Carrier" evidence="1">
    <location>
        <begin position="4"/>
        <end position="84"/>
    </location>
</feature>
<organism evidence="2 3">
    <name type="scientific">Aureibaculum algae</name>
    <dbReference type="NCBI Taxonomy" id="2584122"/>
    <lineage>
        <taxon>Bacteria</taxon>
        <taxon>Pseudomonadati</taxon>
        <taxon>Bacteroidota</taxon>
        <taxon>Flavobacteriia</taxon>
        <taxon>Flavobacteriales</taxon>
        <taxon>Flavobacteriaceae</taxon>
        <taxon>Aureibaculum</taxon>
    </lineage>
</organism>
<dbReference type="PROSITE" id="PS50075">
    <property type="entry name" value="CARRIER"/>
    <property type="match status" value="1"/>
</dbReference>
<dbReference type="KEGG" id="fbe:FF125_10335"/>
<evidence type="ECO:0000313" key="3">
    <source>
        <dbReference type="Proteomes" id="UP000306229"/>
    </source>
</evidence>